<dbReference type="GO" id="GO:0043565">
    <property type="term" value="F:sequence-specific DNA binding"/>
    <property type="evidence" value="ECO:0007669"/>
    <property type="project" value="InterPro"/>
</dbReference>
<dbReference type="InterPro" id="IPR009057">
    <property type="entry name" value="Homeodomain-like_sf"/>
</dbReference>
<organism evidence="6">
    <name type="scientific">Pseudomonas solani</name>
    <dbReference type="NCBI Taxonomy" id="2731552"/>
    <lineage>
        <taxon>Bacteria</taxon>
        <taxon>Pseudomonadati</taxon>
        <taxon>Pseudomonadota</taxon>
        <taxon>Gammaproteobacteria</taxon>
        <taxon>Pseudomonadales</taxon>
        <taxon>Pseudomonadaceae</taxon>
        <taxon>Pseudomonas</taxon>
    </lineage>
</organism>
<evidence type="ECO:0000256" key="1">
    <source>
        <dbReference type="ARBA" id="ARBA00023015"/>
    </source>
</evidence>
<dbReference type="SUPFAM" id="SSF46689">
    <property type="entry name" value="Homeodomain-like"/>
    <property type="match status" value="2"/>
</dbReference>
<dbReference type="PANTHER" id="PTHR47893:SF1">
    <property type="entry name" value="REGULATORY PROTEIN PCHR"/>
    <property type="match status" value="1"/>
</dbReference>
<reference evidence="6" key="1">
    <citation type="submission" date="2023-08" db="EMBL/GenBank/DDBJ databases">
        <title>Increased levels of nutrients transform a symbiont into a lethal pathobiont.</title>
        <authorList>
            <person name="Lachnit T."/>
            <person name="Ulrich L."/>
            <person name="Willmer F.M."/>
            <person name="Hasenbein T."/>
            <person name="Steiner L.X."/>
            <person name="Wolters M."/>
            <person name="Herbst E.M."/>
            <person name="Deines P."/>
        </authorList>
    </citation>
    <scope>NUCLEOTIDE SEQUENCE</scope>
    <source>
        <strain evidence="6">T3</strain>
    </source>
</reference>
<feature type="domain" description="HTH araC/xylS-type" evidence="5">
    <location>
        <begin position="222"/>
        <end position="319"/>
    </location>
</feature>
<dbReference type="EMBL" id="CP158373">
    <property type="protein sequence ID" value="XBY67019.1"/>
    <property type="molecule type" value="Genomic_DNA"/>
</dbReference>
<keyword evidence="3" id="KW-0804">Transcription</keyword>
<evidence type="ECO:0000259" key="5">
    <source>
        <dbReference type="PROSITE" id="PS01124"/>
    </source>
</evidence>
<accession>A0AAU7YBA3</accession>
<name>A0AAU7YBA3_9PSED</name>
<evidence type="ECO:0000313" key="6">
    <source>
        <dbReference type="EMBL" id="XBY67019.1"/>
    </source>
</evidence>
<dbReference type="InterPro" id="IPR053142">
    <property type="entry name" value="PchR_regulatory_protein"/>
</dbReference>
<dbReference type="GO" id="GO:0003700">
    <property type="term" value="F:DNA-binding transcription factor activity"/>
    <property type="evidence" value="ECO:0007669"/>
    <property type="project" value="InterPro"/>
</dbReference>
<dbReference type="InterPro" id="IPR018060">
    <property type="entry name" value="HTH_AraC"/>
</dbReference>
<dbReference type="InterPro" id="IPR018062">
    <property type="entry name" value="HTH_AraC-typ_CS"/>
</dbReference>
<dbReference type="AlphaFoldDB" id="A0AAU7YBA3"/>
<dbReference type="PANTHER" id="PTHR47893">
    <property type="entry name" value="REGULATORY PROTEIN PCHR"/>
    <property type="match status" value="1"/>
</dbReference>
<dbReference type="Pfam" id="PF12833">
    <property type="entry name" value="HTH_18"/>
    <property type="match status" value="1"/>
</dbReference>
<dbReference type="Gene3D" id="1.10.10.60">
    <property type="entry name" value="Homeodomain-like"/>
    <property type="match status" value="1"/>
</dbReference>
<proteinExistence type="predicted"/>
<feature type="region of interest" description="Disordered" evidence="4">
    <location>
        <begin position="1"/>
        <end position="30"/>
    </location>
</feature>
<keyword evidence="2" id="KW-0238">DNA-binding</keyword>
<dbReference type="PROSITE" id="PS01124">
    <property type="entry name" value="HTH_ARAC_FAMILY_2"/>
    <property type="match status" value="1"/>
</dbReference>
<keyword evidence="1" id="KW-0805">Transcription regulation</keyword>
<dbReference type="PROSITE" id="PS00041">
    <property type="entry name" value="HTH_ARAC_FAMILY_1"/>
    <property type="match status" value="1"/>
</dbReference>
<gene>
    <name evidence="6" type="ORF">ABS648_14980</name>
</gene>
<protein>
    <submittedName>
        <fullName evidence="6">Helix-turn-helix domain-containing protein</fullName>
    </submittedName>
</protein>
<dbReference type="RefSeq" id="WP_350448620.1">
    <property type="nucleotide sequence ID" value="NZ_CP158373.1"/>
</dbReference>
<evidence type="ECO:0000256" key="2">
    <source>
        <dbReference type="ARBA" id="ARBA00023125"/>
    </source>
</evidence>
<sequence length="323" mass="34923">MATAQGGTRSQRITPAQLASGPTQHPGGQRIRLPAAFGDCRTERLSLDDGLALVSTRYLPNRPLVEESINPHPEPMLVITFGLRGRSGYLGRDGSALAFDAGRTTVSRFHGGSGERRYDAAQEVSQLRLLADRRLLTRYLGAERAGHLLGDGGVRQLAGSPTAPASTAHVNALALALEQPTGGPLQMHIHALSLLAMQLEALATPPPSPTARFSQADIDRLHQARELMQAQLDQPLTVAYLCAAVGLNAFKLKQGFHHCFATTPHRLLLEMRMHKAHLLLESGCQVAQAAWQVGYRHPNNFSAAFTAFFGKSPKTVFGKRRPG</sequence>
<dbReference type="GO" id="GO:0009893">
    <property type="term" value="P:positive regulation of metabolic process"/>
    <property type="evidence" value="ECO:0007669"/>
    <property type="project" value="UniProtKB-ARBA"/>
</dbReference>
<dbReference type="SMART" id="SM00342">
    <property type="entry name" value="HTH_ARAC"/>
    <property type="match status" value="1"/>
</dbReference>
<feature type="compositionally biased region" description="Polar residues" evidence="4">
    <location>
        <begin position="1"/>
        <end position="14"/>
    </location>
</feature>
<evidence type="ECO:0000256" key="3">
    <source>
        <dbReference type="ARBA" id="ARBA00023163"/>
    </source>
</evidence>
<evidence type="ECO:0000256" key="4">
    <source>
        <dbReference type="SAM" id="MobiDB-lite"/>
    </source>
</evidence>